<dbReference type="STRING" id="305507.SAMN04489724_3140"/>
<reference evidence="2" key="1">
    <citation type="submission" date="2016-10" db="EMBL/GenBank/DDBJ databases">
        <authorList>
            <person name="Varghese N."/>
            <person name="Submissions S."/>
        </authorList>
    </citation>
    <scope>NUCLEOTIDE SEQUENCE [LARGE SCALE GENOMIC DNA]</scope>
    <source>
        <strain evidence="2">DSM 23445</strain>
    </source>
</reference>
<accession>A0A1I7CFF2</accession>
<dbReference type="Proteomes" id="UP000199673">
    <property type="component" value="Unassembled WGS sequence"/>
</dbReference>
<name>A0A1I7CFF2_9BACT</name>
<evidence type="ECO:0000313" key="1">
    <source>
        <dbReference type="EMBL" id="SFT98138.1"/>
    </source>
</evidence>
<dbReference type="EMBL" id="FPBF01000004">
    <property type="protein sequence ID" value="SFT98138.1"/>
    <property type="molecule type" value="Genomic_DNA"/>
</dbReference>
<gene>
    <name evidence="1" type="ORF">SAMN04489724_3140</name>
</gene>
<keyword evidence="2" id="KW-1185">Reference proteome</keyword>
<organism evidence="1 2">
    <name type="scientific">Algoriphagus locisalis</name>
    <dbReference type="NCBI Taxonomy" id="305507"/>
    <lineage>
        <taxon>Bacteria</taxon>
        <taxon>Pseudomonadati</taxon>
        <taxon>Bacteroidota</taxon>
        <taxon>Cytophagia</taxon>
        <taxon>Cytophagales</taxon>
        <taxon>Cyclobacteriaceae</taxon>
        <taxon>Algoriphagus</taxon>
    </lineage>
</organism>
<proteinExistence type="predicted"/>
<sequence length="109" mass="12900">MNLETIRTFIQSLDKNRVKVLNMTGSNVVIDELKNIVDELEASVWDKRSQEASSHLKDKSEEDRRMLLMSAKEKKFFLKYKAENPDNKWDYFEDYAKEVSQDFSKSLDK</sequence>
<protein>
    <submittedName>
        <fullName evidence="1">Uncharacterized protein</fullName>
    </submittedName>
</protein>
<dbReference type="AlphaFoldDB" id="A0A1I7CFF2"/>
<evidence type="ECO:0000313" key="2">
    <source>
        <dbReference type="Proteomes" id="UP000199673"/>
    </source>
</evidence>